<feature type="compositionally biased region" description="Low complexity" evidence="1">
    <location>
        <begin position="106"/>
        <end position="125"/>
    </location>
</feature>
<keyword evidence="3" id="KW-1185">Reference proteome</keyword>
<evidence type="ECO:0000256" key="1">
    <source>
        <dbReference type="SAM" id="MobiDB-lite"/>
    </source>
</evidence>
<gene>
    <name evidence="2" type="ORF">BCR43DRAFT_334960</name>
</gene>
<evidence type="ECO:0000313" key="2">
    <source>
        <dbReference type="EMBL" id="ORY94841.1"/>
    </source>
</evidence>
<sequence>MILRRLLEPANFSNLGYGVYTSIQNIVQGKTDDNEDPFPVLEAFVDFLLNLPLENQAQCVRYKWNKAISSAHKKALAADKKELVRKIEALMGVWSNLAPPPPVSTPSPDSTKGRSPSPSTSETPSGMSVDENSSEKASGTKRASSPTEGAEEAARKKQDVKEKPVLALSKEPPVRKPVKPRTPSTFPRATAVPDANFLSNLNKNAAGASSKGTFTIRPRAQSSKPAAAPSVPEAKDTPMTPPKSASTSPINTSASAKPKKSVRFKPDHAMVEVRLYHRDPEEWGIPVVFRTPPAVQLPADVVERSRFLTEEAGRRFQSQIRQLSLLRCLTPI</sequence>
<feature type="compositionally biased region" description="Polar residues" evidence="1">
    <location>
        <begin position="135"/>
        <end position="147"/>
    </location>
</feature>
<feature type="compositionally biased region" description="Basic and acidic residues" evidence="1">
    <location>
        <begin position="152"/>
        <end position="164"/>
    </location>
</feature>
<feature type="region of interest" description="Disordered" evidence="1">
    <location>
        <begin position="205"/>
        <end position="263"/>
    </location>
</feature>
<accession>A0A1X2H8J2</accession>
<organism evidence="2 3">
    <name type="scientific">Syncephalastrum racemosum</name>
    <name type="common">Filamentous fungus</name>
    <dbReference type="NCBI Taxonomy" id="13706"/>
    <lineage>
        <taxon>Eukaryota</taxon>
        <taxon>Fungi</taxon>
        <taxon>Fungi incertae sedis</taxon>
        <taxon>Mucoromycota</taxon>
        <taxon>Mucoromycotina</taxon>
        <taxon>Mucoromycetes</taxon>
        <taxon>Mucorales</taxon>
        <taxon>Syncephalastraceae</taxon>
        <taxon>Syncephalastrum</taxon>
    </lineage>
</organism>
<dbReference type="Proteomes" id="UP000242180">
    <property type="component" value="Unassembled WGS sequence"/>
</dbReference>
<reference evidence="2 3" key="1">
    <citation type="submission" date="2016-07" db="EMBL/GenBank/DDBJ databases">
        <title>Pervasive Adenine N6-methylation of Active Genes in Fungi.</title>
        <authorList>
            <consortium name="DOE Joint Genome Institute"/>
            <person name="Mondo S.J."/>
            <person name="Dannebaum R.O."/>
            <person name="Kuo R.C."/>
            <person name="Labutti K."/>
            <person name="Haridas S."/>
            <person name="Kuo A."/>
            <person name="Salamov A."/>
            <person name="Ahrendt S.R."/>
            <person name="Lipzen A."/>
            <person name="Sullivan W."/>
            <person name="Andreopoulos W.B."/>
            <person name="Clum A."/>
            <person name="Lindquist E."/>
            <person name="Daum C."/>
            <person name="Ramamoorthy G.K."/>
            <person name="Gryganskyi A."/>
            <person name="Culley D."/>
            <person name="Magnuson J.K."/>
            <person name="James T.Y."/>
            <person name="O'Malley M.A."/>
            <person name="Stajich J.E."/>
            <person name="Spatafora J.W."/>
            <person name="Visel A."/>
            <person name="Grigoriev I.V."/>
        </authorList>
    </citation>
    <scope>NUCLEOTIDE SEQUENCE [LARGE SCALE GENOMIC DNA]</scope>
    <source>
        <strain evidence="2 3">NRRL 2496</strain>
    </source>
</reference>
<dbReference type="EMBL" id="MCGN01000007">
    <property type="protein sequence ID" value="ORY94841.1"/>
    <property type="molecule type" value="Genomic_DNA"/>
</dbReference>
<feature type="compositionally biased region" description="Polar residues" evidence="1">
    <location>
        <begin position="243"/>
        <end position="255"/>
    </location>
</feature>
<feature type="region of interest" description="Disordered" evidence="1">
    <location>
        <begin position="95"/>
        <end position="192"/>
    </location>
</feature>
<comment type="caution">
    <text evidence="2">The sequence shown here is derived from an EMBL/GenBank/DDBJ whole genome shotgun (WGS) entry which is preliminary data.</text>
</comment>
<dbReference type="InParanoid" id="A0A1X2H8J2"/>
<dbReference type="AlphaFoldDB" id="A0A1X2H8J2"/>
<protein>
    <submittedName>
        <fullName evidence="2">Uncharacterized protein</fullName>
    </submittedName>
</protein>
<evidence type="ECO:0000313" key="3">
    <source>
        <dbReference type="Proteomes" id="UP000242180"/>
    </source>
</evidence>
<name>A0A1X2H8J2_SYNRA</name>
<proteinExistence type="predicted"/>